<sequence>MTSDRAAAAARLAKLDPAQRAALAARLVAARSGPPLRTRPGPRKRFPLGMDQERLWILDELDPGTTTYTLGFGLRFHGAFDLDVFTKAAHAVARRHELLRSGVETEDGKPYLLVHADRGADVTFADVSDGPADEVEERRAAFVAEQVRRPFDLRHDPVLRLAVGRVADGDHQIVQTMPHSFTDQWSYVRLNHELIEHYRAYLEGVEPQVPVLPVQFGDYAQWQRDYFAGPKGEEHRAFWRTYLAGAPTRLPLPYDATPDTSDHAGEQYNFILDEDVAAAFTARAGEARTTMATAMTAAYVALLHEETGARDIVVGVPSVTRGQDAVQDLIGFLLTNVPIRVRLPEQPTPAQVLAATVEGAVAVADHREVPFGEIVEAVAPNRSVTRYPLLQTMLVQLNLGDSVLFKVPGADVYANAVPEGISSMDMTVAWWQVNGLMYGRIEYRTALFLPSTIERMARRLLQLVELFAKSPDTPLRTRTVPPASPVVSVLAPPVAPAEPDTGPVEGIERVERAWREALGVSEAVPGDVFFEVGGTSLLAVRLTHLLKAEGFTLTLRDVFSNPTLGGLARVVLARDRQVAAADGEVPLGPLGSEQELLYDSGLERVEDFAHTFVLRANEALDVGRLEAAAQAVVDAHPGLSTAFHVRPEGRRARVGDRWSWRVEDPGSEPRDVAAVQRAAFDAESGALFAVSLIPGGTDETAADLVVISANHLVIDGMSWGIVVADLARAYQGQPLIPEPAGQLEYAAALRTLDPSPQADFWAARLAAVRPVNWGTPELAEGVRQFEAAVPLAGRPGSLEAEAFTVVARALRPHTEEVVVSTMGLGREPLPTLRNWDPTRAVGYYACPYPLHLPLTGGTLHEDLAAVGTALRHTPDGGKTYGLLRSCADAALRARFAGLSTPRIVVNYLGALAEPAEASEGLFTGAGEFAAEEYRPAGRDVDVDVAVGIQAGRAVFRWLYDPARVAESTVREAAARAAADLTELLAAHAEPDDVPGIVGVSEEQMNQLFAELSDVRLEQQ</sequence>
<dbReference type="EMBL" id="BAAARK010000048">
    <property type="protein sequence ID" value="GAA2689304.1"/>
    <property type="molecule type" value="Genomic_DNA"/>
</dbReference>
<evidence type="ECO:0000313" key="4">
    <source>
        <dbReference type="Proteomes" id="UP001500994"/>
    </source>
</evidence>
<keyword evidence="4" id="KW-1185">Reference proteome</keyword>
<dbReference type="PANTHER" id="PTHR45527">
    <property type="entry name" value="NONRIBOSOMAL PEPTIDE SYNTHETASE"/>
    <property type="match status" value="1"/>
</dbReference>
<dbReference type="InterPro" id="IPR036736">
    <property type="entry name" value="ACP-like_sf"/>
</dbReference>
<dbReference type="PANTHER" id="PTHR45527:SF1">
    <property type="entry name" value="FATTY ACID SYNTHASE"/>
    <property type="match status" value="1"/>
</dbReference>
<accession>A0ABN3T0G1</accession>
<dbReference type="Pfam" id="PF00668">
    <property type="entry name" value="Condensation"/>
    <property type="match status" value="2"/>
</dbReference>
<proteinExistence type="predicted"/>
<dbReference type="SUPFAM" id="SSF47336">
    <property type="entry name" value="ACP-like"/>
    <property type="match status" value="1"/>
</dbReference>
<feature type="domain" description="Carrier" evidence="2">
    <location>
        <begin position="501"/>
        <end position="575"/>
    </location>
</feature>
<organism evidence="3 4">
    <name type="scientific">Streptomyces lunalinharesii</name>
    <dbReference type="NCBI Taxonomy" id="333384"/>
    <lineage>
        <taxon>Bacteria</taxon>
        <taxon>Bacillati</taxon>
        <taxon>Actinomycetota</taxon>
        <taxon>Actinomycetes</taxon>
        <taxon>Kitasatosporales</taxon>
        <taxon>Streptomycetaceae</taxon>
        <taxon>Streptomyces</taxon>
    </lineage>
</organism>
<reference evidence="3 4" key="1">
    <citation type="journal article" date="2019" name="Int. J. Syst. Evol. Microbiol.">
        <title>The Global Catalogue of Microorganisms (GCM) 10K type strain sequencing project: providing services to taxonomists for standard genome sequencing and annotation.</title>
        <authorList>
            <consortium name="The Broad Institute Genomics Platform"/>
            <consortium name="The Broad Institute Genome Sequencing Center for Infectious Disease"/>
            <person name="Wu L."/>
            <person name="Ma J."/>
        </authorList>
    </citation>
    <scope>NUCLEOTIDE SEQUENCE [LARGE SCALE GENOMIC DNA]</scope>
    <source>
        <strain evidence="3 4">JCM 16374</strain>
    </source>
</reference>
<dbReference type="Proteomes" id="UP001500994">
    <property type="component" value="Unassembled WGS sequence"/>
</dbReference>
<dbReference type="RefSeq" id="WP_344583957.1">
    <property type="nucleotide sequence ID" value="NZ_BAAARK010000048.1"/>
</dbReference>
<evidence type="ECO:0000256" key="1">
    <source>
        <dbReference type="ARBA" id="ARBA00001957"/>
    </source>
</evidence>
<protein>
    <recommendedName>
        <fullName evidence="2">Carrier domain-containing protein</fullName>
    </recommendedName>
</protein>
<dbReference type="Gene3D" id="3.30.559.30">
    <property type="entry name" value="Nonribosomal peptide synthetase, condensation domain"/>
    <property type="match status" value="2"/>
</dbReference>
<dbReference type="InterPro" id="IPR023213">
    <property type="entry name" value="CAT-like_dom_sf"/>
</dbReference>
<dbReference type="InterPro" id="IPR001242">
    <property type="entry name" value="Condensation_dom"/>
</dbReference>
<evidence type="ECO:0000259" key="2">
    <source>
        <dbReference type="PROSITE" id="PS50075"/>
    </source>
</evidence>
<dbReference type="PROSITE" id="PS50075">
    <property type="entry name" value="CARRIER"/>
    <property type="match status" value="1"/>
</dbReference>
<comment type="cofactor">
    <cofactor evidence="1">
        <name>pantetheine 4'-phosphate</name>
        <dbReference type="ChEBI" id="CHEBI:47942"/>
    </cofactor>
</comment>
<dbReference type="Pfam" id="PF00550">
    <property type="entry name" value="PP-binding"/>
    <property type="match status" value="1"/>
</dbReference>
<dbReference type="InterPro" id="IPR009081">
    <property type="entry name" value="PP-bd_ACP"/>
</dbReference>
<name>A0ABN3T0G1_9ACTN</name>
<dbReference type="CDD" id="cd19531">
    <property type="entry name" value="LCL_NRPS-like"/>
    <property type="match status" value="1"/>
</dbReference>
<comment type="caution">
    <text evidence="3">The sequence shown here is derived from an EMBL/GenBank/DDBJ whole genome shotgun (WGS) entry which is preliminary data.</text>
</comment>
<dbReference type="Gene3D" id="1.10.1200.10">
    <property type="entry name" value="ACP-like"/>
    <property type="match status" value="1"/>
</dbReference>
<evidence type="ECO:0000313" key="3">
    <source>
        <dbReference type="EMBL" id="GAA2689304.1"/>
    </source>
</evidence>
<dbReference type="Gene3D" id="3.30.559.10">
    <property type="entry name" value="Chloramphenicol acetyltransferase-like domain"/>
    <property type="match status" value="2"/>
</dbReference>
<gene>
    <name evidence="3" type="ORF">GCM10009864_74060</name>
</gene>
<dbReference type="SUPFAM" id="SSF52777">
    <property type="entry name" value="CoA-dependent acyltransferases"/>
    <property type="match status" value="4"/>
</dbReference>